<accession>A0A392TM53</accession>
<name>A0A392TM53_9FABA</name>
<organism evidence="1 2">
    <name type="scientific">Trifolium medium</name>
    <dbReference type="NCBI Taxonomy" id="97028"/>
    <lineage>
        <taxon>Eukaryota</taxon>
        <taxon>Viridiplantae</taxon>
        <taxon>Streptophyta</taxon>
        <taxon>Embryophyta</taxon>
        <taxon>Tracheophyta</taxon>
        <taxon>Spermatophyta</taxon>
        <taxon>Magnoliopsida</taxon>
        <taxon>eudicotyledons</taxon>
        <taxon>Gunneridae</taxon>
        <taxon>Pentapetalae</taxon>
        <taxon>rosids</taxon>
        <taxon>fabids</taxon>
        <taxon>Fabales</taxon>
        <taxon>Fabaceae</taxon>
        <taxon>Papilionoideae</taxon>
        <taxon>50 kb inversion clade</taxon>
        <taxon>NPAAA clade</taxon>
        <taxon>Hologalegina</taxon>
        <taxon>IRL clade</taxon>
        <taxon>Trifolieae</taxon>
        <taxon>Trifolium</taxon>
    </lineage>
</organism>
<keyword evidence="2" id="KW-1185">Reference proteome</keyword>
<proteinExistence type="predicted"/>
<sequence length="38" mass="4070">MVVACFEQVGEEVTATAVVRVDSHTAGLHGFSSWDGIY</sequence>
<evidence type="ECO:0000313" key="1">
    <source>
        <dbReference type="EMBL" id="MCI62052.1"/>
    </source>
</evidence>
<dbReference type="EMBL" id="LXQA010611944">
    <property type="protein sequence ID" value="MCI62052.1"/>
    <property type="molecule type" value="Genomic_DNA"/>
</dbReference>
<evidence type="ECO:0000313" key="2">
    <source>
        <dbReference type="Proteomes" id="UP000265520"/>
    </source>
</evidence>
<dbReference type="AlphaFoldDB" id="A0A392TM53"/>
<dbReference type="Proteomes" id="UP000265520">
    <property type="component" value="Unassembled WGS sequence"/>
</dbReference>
<reference evidence="1 2" key="1">
    <citation type="journal article" date="2018" name="Front. Plant Sci.">
        <title>Red Clover (Trifolium pratense) and Zigzag Clover (T. medium) - A Picture of Genomic Similarities and Differences.</title>
        <authorList>
            <person name="Dluhosova J."/>
            <person name="Istvanek J."/>
            <person name="Nedelnik J."/>
            <person name="Repkova J."/>
        </authorList>
    </citation>
    <scope>NUCLEOTIDE SEQUENCE [LARGE SCALE GENOMIC DNA]</scope>
    <source>
        <strain evidence="2">cv. 10/8</strain>
        <tissue evidence="1">Leaf</tissue>
    </source>
</reference>
<protein>
    <submittedName>
        <fullName evidence="1">Uncharacterized protein</fullName>
    </submittedName>
</protein>
<comment type="caution">
    <text evidence="1">The sequence shown here is derived from an EMBL/GenBank/DDBJ whole genome shotgun (WGS) entry which is preliminary data.</text>
</comment>